<dbReference type="InterPro" id="IPR043502">
    <property type="entry name" value="DNA/RNA_pol_sf"/>
</dbReference>
<evidence type="ECO:0000259" key="1">
    <source>
        <dbReference type="PROSITE" id="PS50878"/>
    </source>
</evidence>
<comment type="caution">
    <text evidence="2">The sequence shown here is derived from an EMBL/GenBank/DDBJ whole genome shotgun (WGS) entry which is preliminary data.</text>
</comment>
<feature type="domain" description="Reverse transcriptase" evidence="1">
    <location>
        <begin position="1"/>
        <end position="255"/>
    </location>
</feature>
<evidence type="ECO:0000313" key="3">
    <source>
        <dbReference type="Proteomes" id="UP001454036"/>
    </source>
</evidence>
<dbReference type="SUPFAM" id="SSF56672">
    <property type="entry name" value="DNA/RNA polymerases"/>
    <property type="match status" value="1"/>
</dbReference>
<accession>A0AAV3RMZ8</accession>
<dbReference type="PANTHER" id="PTHR33116:SF86">
    <property type="entry name" value="REVERSE TRANSCRIPTASE DOMAIN-CONTAINING PROTEIN"/>
    <property type="match status" value="1"/>
</dbReference>
<protein>
    <recommendedName>
        <fullName evidence="1">Reverse transcriptase domain-containing protein</fullName>
    </recommendedName>
</protein>
<reference evidence="2 3" key="1">
    <citation type="submission" date="2024-01" db="EMBL/GenBank/DDBJ databases">
        <title>The complete chloroplast genome sequence of Lithospermum erythrorhizon: insights into the phylogenetic relationship among Boraginaceae species and the maternal lineages of purple gromwells.</title>
        <authorList>
            <person name="Okada T."/>
            <person name="Watanabe K."/>
        </authorList>
    </citation>
    <scope>NUCLEOTIDE SEQUENCE [LARGE SCALE GENOMIC DNA]</scope>
</reference>
<organism evidence="2 3">
    <name type="scientific">Lithospermum erythrorhizon</name>
    <name type="common">Purple gromwell</name>
    <name type="synonym">Lithospermum officinale var. erythrorhizon</name>
    <dbReference type="NCBI Taxonomy" id="34254"/>
    <lineage>
        <taxon>Eukaryota</taxon>
        <taxon>Viridiplantae</taxon>
        <taxon>Streptophyta</taxon>
        <taxon>Embryophyta</taxon>
        <taxon>Tracheophyta</taxon>
        <taxon>Spermatophyta</taxon>
        <taxon>Magnoliopsida</taxon>
        <taxon>eudicotyledons</taxon>
        <taxon>Gunneridae</taxon>
        <taxon>Pentapetalae</taxon>
        <taxon>asterids</taxon>
        <taxon>lamiids</taxon>
        <taxon>Boraginales</taxon>
        <taxon>Boraginaceae</taxon>
        <taxon>Boraginoideae</taxon>
        <taxon>Lithospermeae</taxon>
        <taxon>Lithospermum</taxon>
    </lineage>
</organism>
<dbReference type="PROSITE" id="PS50878">
    <property type="entry name" value="RT_POL"/>
    <property type="match status" value="1"/>
</dbReference>
<dbReference type="Proteomes" id="UP001454036">
    <property type="component" value="Unassembled WGS sequence"/>
</dbReference>
<dbReference type="AlphaFoldDB" id="A0AAV3RMZ8"/>
<keyword evidence="3" id="KW-1185">Reference proteome</keyword>
<dbReference type="PANTHER" id="PTHR33116">
    <property type="entry name" value="REVERSE TRANSCRIPTASE ZINC-BINDING DOMAIN-CONTAINING PROTEIN-RELATED-RELATED"/>
    <property type="match status" value="1"/>
</dbReference>
<dbReference type="InterPro" id="IPR000477">
    <property type="entry name" value="RT_dom"/>
</dbReference>
<gene>
    <name evidence="2" type="ORF">LIER_42205</name>
</gene>
<dbReference type="CDD" id="cd01650">
    <property type="entry name" value="RT_nLTR_like"/>
    <property type="match status" value="1"/>
</dbReference>
<name>A0AAV3RMZ8_LITER</name>
<proteinExistence type="predicted"/>
<dbReference type="Pfam" id="PF00078">
    <property type="entry name" value="RVT_1"/>
    <property type="match status" value="1"/>
</dbReference>
<evidence type="ECO:0000313" key="2">
    <source>
        <dbReference type="EMBL" id="GAA0179179.1"/>
    </source>
</evidence>
<sequence length="368" mass="41573">MANFRPITLCNTVAKVIAKCLAMRLKHVLLTIILETQSAFVANRLIIDNVLPSYEIHHLIKHKKAGREGYMSINLDMMKAYDRIEWSFLKEMMIQLNFSHKWINLIMDYVTSVSYSVLVNGNQSGFINPGRGLRHGDPLSPYLFIVCIEGLISLLNNACVAGELQGISSRANTLTFSHLMFADDTLLLGRASVAEATIFMRILKQYEKWSGQLVNPQKSAVQFSPNVLGELRVAIIDILGMPKVDTHGKYLGLPTSLGTSKEEISSSILKRVKAKVEGWKPRLLSKAGKEIFIKSVLQAIPNYPIQCFLLPKKVCNKINYILANYWWGTTENKKTIHWAKWKQLCNTKENGGLGFRDLRMFNLALLSK</sequence>
<dbReference type="EMBL" id="BAABME010028431">
    <property type="protein sequence ID" value="GAA0179179.1"/>
    <property type="molecule type" value="Genomic_DNA"/>
</dbReference>